<proteinExistence type="predicted"/>
<gene>
    <name evidence="1" type="ORF">IM811_010381</name>
</gene>
<evidence type="ECO:0000313" key="1">
    <source>
        <dbReference type="EMBL" id="KAF9754940.1"/>
    </source>
</evidence>
<reference evidence="1" key="1">
    <citation type="submission" date="2020-10" db="EMBL/GenBank/DDBJ databases">
        <title>High-Quality Genome Resource of Clonostachys rosea strain S41 by Oxford Nanopore Long-Read Sequencing.</title>
        <authorList>
            <person name="Wang H."/>
        </authorList>
    </citation>
    <scope>NUCLEOTIDE SEQUENCE</scope>
    <source>
        <strain evidence="1">S41</strain>
    </source>
</reference>
<organism evidence="1 2">
    <name type="scientific">Bionectria ochroleuca</name>
    <name type="common">Gliocladium roseum</name>
    <dbReference type="NCBI Taxonomy" id="29856"/>
    <lineage>
        <taxon>Eukaryota</taxon>
        <taxon>Fungi</taxon>
        <taxon>Dikarya</taxon>
        <taxon>Ascomycota</taxon>
        <taxon>Pezizomycotina</taxon>
        <taxon>Sordariomycetes</taxon>
        <taxon>Hypocreomycetidae</taxon>
        <taxon>Hypocreales</taxon>
        <taxon>Bionectriaceae</taxon>
        <taxon>Clonostachys</taxon>
    </lineage>
</organism>
<evidence type="ECO:0000313" key="2">
    <source>
        <dbReference type="Proteomes" id="UP000616885"/>
    </source>
</evidence>
<dbReference type="EMBL" id="JADCTT010000003">
    <property type="protein sequence ID" value="KAF9754940.1"/>
    <property type="molecule type" value="Genomic_DNA"/>
</dbReference>
<dbReference type="AlphaFoldDB" id="A0A8H7NFK4"/>
<protein>
    <submittedName>
        <fullName evidence="1">Uncharacterized protein</fullName>
    </submittedName>
</protein>
<sequence>MSAAEHLHLVIEEACHTCKSSFHFGPSILKISAVESREKKNSLQWTLGWDAEIVPGPVSIAAPLRPWRNNDTHARSTSRPIVQNAWTHGQTCSLNVSLGLETLEHMACFFLNFSITERGIGTAALCESWGTPFSRLDSRLEAAGRT</sequence>
<dbReference type="Proteomes" id="UP000616885">
    <property type="component" value="Unassembled WGS sequence"/>
</dbReference>
<name>A0A8H7NFK4_BIOOC</name>
<accession>A0A8H7NFK4</accession>
<comment type="caution">
    <text evidence="1">The sequence shown here is derived from an EMBL/GenBank/DDBJ whole genome shotgun (WGS) entry which is preliminary data.</text>
</comment>